<comment type="subcellular location">
    <subcellularLocation>
        <location evidence="1">Secreted</location>
    </subcellularLocation>
</comment>
<protein>
    <submittedName>
        <fullName evidence="13">Uncharacterized protein</fullName>
    </submittedName>
</protein>
<dbReference type="Gene3D" id="3.40.50.11320">
    <property type="match status" value="1"/>
</dbReference>
<dbReference type="InterPro" id="IPR033124">
    <property type="entry name" value="Ser_caboxypep_his_AS"/>
</dbReference>
<feature type="region of interest" description="Disordered" evidence="12">
    <location>
        <begin position="77"/>
        <end position="103"/>
    </location>
</feature>
<gene>
    <name evidence="13" type="ORF">SVIM_LOCUS357951</name>
</gene>
<dbReference type="PRINTS" id="PR00724">
    <property type="entry name" value="CRBOXYPTASEC"/>
</dbReference>
<dbReference type="PANTHER" id="PTHR31762">
    <property type="entry name" value="FAS-BINDING FACTOR-LIKE PROTEIN"/>
    <property type="match status" value="1"/>
</dbReference>
<evidence type="ECO:0000256" key="9">
    <source>
        <dbReference type="ARBA" id="ARBA00023180"/>
    </source>
</evidence>
<dbReference type="SUPFAM" id="SSF53474">
    <property type="entry name" value="alpha/beta-Hydrolases"/>
    <property type="match status" value="1"/>
</dbReference>
<evidence type="ECO:0000256" key="2">
    <source>
        <dbReference type="ARBA" id="ARBA00009431"/>
    </source>
</evidence>
<feature type="compositionally biased region" description="Polar residues" evidence="12">
    <location>
        <begin position="152"/>
        <end position="177"/>
    </location>
</feature>
<dbReference type="PROSITE" id="PS00560">
    <property type="entry name" value="CARBOXYPEPT_SER_HIS"/>
    <property type="match status" value="1"/>
</dbReference>
<dbReference type="AlphaFoldDB" id="A0A6N2MIH2"/>
<dbReference type="GO" id="GO:0004185">
    <property type="term" value="F:serine-type carboxypeptidase activity"/>
    <property type="evidence" value="ECO:0007669"/>
    <property type="project" value="InterPro"/>
</dbReference>
<dbReference type="Gene3D" id="3.40.50.1820">
    <property type="entry name" value="alpha/beta hydrolase"/>
    <property type="match status" value="1"/>
</dbReference>
<evidence type="ECO:0000256" key="6">
    <source>
        <dbReference type="ARBA" id="ARBA00022729"/>
    </source>
</evidence>
<evidence type="ECO:0000256" key="7">
    <source>
        <dbReference type="ARBA" id="ARBA00022801"/>
    </source>
</evidence>
<dbReference type="InterPro" id="IPR040321">
    <property type="entry name" value="SCD2-like"/>
</dbReference>
<keyword evidence="4" id="KW-0121">Carboxypeptidase</keyword>
<evidence type="ECO:0000256" key="5">
    <source>
        <dbReference type="ARBA" id="ARBA00022670"/>
    </source>
</evidence>
<dbReference type="InterPro" id="IPR018202">
    <property type="entry name" value="Ser_caboxypep_ser_AS"/>
</dbReference>
<evidence type="ECO:0000256" key="4">
    <source>
        <dbReference type="ARBA" id="ARBA00022645"/>
    </source>
</evidence>
<evidence type="ECO:0000313" key="13">
    <source>
        <dbReference type="EMBL" id="VFU52329.1"/>
    </source>
</evidence>
<keyword evidence="6" id="KW-0732">Signal</keyword>
<dbReference type="GO" id="GO:0005576">
    <property type="term" value="C:extracellular region"/>
    <property type="evidence" value="ECO:0007669"/>
    <property type="project" value="UniProtKB-SubCell"/>
</dbReference>
<keyword evidence="9" id="KW-0325">Glycoprotein</keyword>
<evidence type="ECO:0000256" key="12">
    <source>
        <dbReference type="SAM" id="MobiDB-lite"/>
    </source>
</evidence>
<evidence type="ECO:0000256" key="1">
    <source>
        <dbReference type="ARBA" id="ARBA00004613"/>
    </source>
</evidence>
<feature type="compositionally biased region" description="Low complexity" evidence="12">
    <location>
        <begin position="83"/>
        <end position="96"/>
    </location>
</feature>
<dbReference type="PROSITE" id="PS00131">
    <property type="entry name" value="CARBOXYPEPT_SER_SER"/>
    <property type="match status" value="1"/>
</dbReference>
<dbReference type="Gene3D" id="6.10.250.940">
    <property type="match status" value="1"/>
</dbReference>
<dbReference type="FunFam" id="3.40.50.11320:FF:000004">
    <property type="entry name" value="Carboxypeptidase"/>
    <property type="match status" value="1"/>
</dbReference>
<name>A0A6N2MIH2_SALVM</name>
<keyword evidence="7" id="KW-0378">Hydrolase</keyword>
<comment type="function">
    <text evidence="10">Probable carboxypeptidase.</text>
</comment>
<reference evidence="13" key="1">
    <citation type="submission" date="2019-03" db="EMBL/GenBank/DDBJ databases">
        <authorList>
            <person name="Mank J."/>
            <person name="Almeida P."/>
        </authorList>
    </citation>
    <scope>NUCLEOTIDE SEQUENCE</scope>
    <source>
        <strain evidence="13">78183</strain>
    </source>
</reference>
<keyword evidence="8" id="KW-1015">Disulfide bond</keyword>
<feature type="coiled-coil region" evidence="11">
    <location>
        <begin position="255"/>
        <end position="368"/>
    </location>
</feature>
<accession>A0A6N2MIH2</accession>
<dbReference type="Pfam" id="PF00450">
    <property type="entry name" value="Peptidase_S10"/>
    <property type="match status" value="1"/>
</dbReference>
<evidence type="ECO:0000256" key="8">
    <source>
        <dbReference type="ARBA" id="ARBA00023157"/>
    </source>
</evidence>
<evidence type="ECO:0000256" key="11">
    <source>
        <dbReference type="SAM" id="Coils"/>
    </source>
</evidence>
<dbReference type="GO" id="GO:0006508">
    <property type="term" value="P:proteolysis"/>
    <property type="evidence" value="ECO:0007669"/>
    <property type="project" value="UniProtKB-KW"/>
</dbReference>
<dbReference type="EMBL" id="CAADRP010001785">
    <property type="protein sequence ID" value="VFU52329.1"/>
    <property type="molecule type" value="Genomic_DNA"/>
</dbReference>
<dbReference type="FunFam" id="3.40.50.1820:FF:000453">
    <property type="entry name" value="Carboxypeptidase"/>
    <property type="match status" value="1"/>
</dbReference>
<dbReference type="GO" id="GO:0000911">
    <property type="term" value="P:cytokinesis by cell plate formation"/>
    <property type="evidence" value="ECO:0007669"/>
    <property type="project" value="InterPro"/>
</dbReference>
<evidence type="ECO:0000256" key="10">
    <source>
        <dbReference type="ARBA" id="ARBA00037399"/>
    </source>
</evidence>
<proteinExistence type="inferred from homology"/>
<dbReference type="InterPro" id="IPR029058">
    <property type="entry name" value="AB_hydrolase_fold"/>
</dbReference>
<feature type="region of interest" description="Disordered" evidence="12">
    <location>
        <begin position="146"/>
        <end position="238"/>
    </location>
</feature>
<evidence type="ECO:0000256" key="3">
    <source>
        <dbReference type="ARBA" id="ARBA00022525"/>
    </source>
</evidence>
<keyword evidence="11" id="KW-0175">Coiled coil</keyword>
<dbReference type="InterPro" id="IPR001563">
    <property type="entry name" value="Peptidase_S10"/>
</dbReference>
<organism evidence="13">
    <name type="scientific">Salix viminalis</name>
    <name type="common">Common osier</name>
    <name type="synonym">Basket willow</name>
    <dbReference type="NCBI Taxonomy" id="40686"/>
    <lineage>
        <taxon>Eukaryota</taxon>
        <taxon>Viridiplantae</taxon>
        <taxon>Streptophyta</taxon>
        <taxon>Embryophyta</taxon>
        <taxon>Tracheophyta</taxon>
        <taxon>Spermatophyta</taxon>
        <taxon>Magnoliopsida</taxon>
        <taxon>eudicotyledons</taxon>
        <taxon>Gunneridae</taxon>
        <taxon>Pentapetalae</taxon>
        <taxon>rosids</taxon>
        <taxon>fabids</taxon>
        <taxon>Malpighiales</taxon>
        <taxon>Salicaceae</taxon>
        <taxon>Saliceae</taxon>
        <taxon>Salix</taxon>
    </lineage>
</organism>
<dbReference type="PANTHER" id="PTHR31762:SF4">
    <property type="entry name" value="COILED-COIL DOMAIN-CONTAINING PROTEIN SCD2"/>
    <property type="match status" value="1"/>
</dbReference>
<sequence>MRFSSEILQPPPLSLFPFLDFLDKKSSSLKILASQHRRKPRTFIHLQTRINTKKIKTSPRTWIGEGRGVRGIHAVERSSNTGSSSPAPMSPAHPNSRLSSNMSTVKRTQNVAAKAAAQRLAQVMASSQTADDDEDDLDFRFPARPAAVPASSGFSSVNRRGSSNGVSVTGPNRSQSPALGRNFMENVPSVRSTSAGRPSMSVRAATVVPPSKQSLRTPISIPPIDPPSSTNRDHKRFTSDVGQLKLADSGDQREASALRDELDMLQEENEVILDKLRGAEENVRRQRLELGSLRNRSVVAALGEGVSLEAKLLSRKEAALRQREAALKAAKQSTDGRDEEVRTLRAELESLKDDTATAAEQLREAESETKALRMMTQRMILTQEEMEEVVLKRCWLARYWGLAVQHGGGDPDRSKLARDLSDLTGEGNIESMLSVEMGLRELASLKLYLLWLNTDDQIWLDNPSQIQDHQVIQSLLRPCVTYLPSKISEAEAEDVLFKEAWLTYYWRRALAHGVEEDIAEDQLQFWISRSGQPPTSHDAVDASIEQQLWEASRREIDHSSLAPGANHKRTDSELSSHFSLSETMLSQTWKAMAMAALVVHLCIFMGVESSLPHPDKIARLPGQPHVGFQQFSGYVTVDGIKNRALFYYFVEAELDQASKPLVLWLNGGPGCSSLGVGAFSENGPFRPNGRVLIRNEHSWNREANMLYLETPVGVGFSYATDSSSYVAVDDEATARDNLVFLQGWFNKFPQYRNKDLFITGESYAGHYIPNLQSLWLKLTGRRSNPVLEFATDLNSRAEYFWSHGLISDSTYKMFTSACNYSRYVSEYYRDSVSSICSLVMKQVSTETSRFVDKYDVTLDVCISSVLSQSKVISPKQVSERIDVCIEDETVNYLNRKDVQKALHARLVGVRRWEVCSNILDYEVLNIEIPTINIVGSLINAGIPVLIYSGDQDSVIPLTGSRTLVHKLAKELGLNTTVPYRAWFAGKQVGGWTQVYGTILSFATIRGASHEAPFSQPERSLMLFKSFLQGKHLPEQ</sequence>
<comment type="similarity">
    <text evidence="2">Belongs to the peptidase S10 family.</text>
</comment>
<keyword evidence="3" id="KW-0964">Secreted</keyword>
<keyword evidence="5" id="KW-0645">Protease</keyword>